<dbReference type="SUPFAM" id="SSF53474">
    <property type="entry name" value="alpha/beta-Hydrolases"/>
    <property type="match status" value="1"/>
</dbReference>
<evidence type="ECO:0000259" key="3">
    <source>
        <dbReference type="Pfam" id="PF00561"/>
    </source>
</evidence>
<dbReference type="InterPro" id="IPR000073">
    <property type="entry name" value="AB_hydrolase_1"/>
</dbReference>
<dbReference type="EMBL" id="JAUEDM010000009">
    <property type="protein sequence ID" value="KAK3312558.1"/>
    <property type="molecule type" value="Genomic_DNA"/>
</dbReference>
<accession>A0AAE0LYP3</accession>
<dbReference type="InterPro" id="IPR002410">
    <property type="entry name" value="Peptidase_S33"/>
</dbReference>
<keyword evidence="5" id="KW-1185">Reference proteome</keyword>
<sequence>MTATLSTTEGEVAFAAPGADKPCKTWYKVVGSLDSDRLPLIALHGGPGAGHEYLSPLTDLHRDYGIPIIFYDQVGCGRSTHFPEKMGDVEFWSFNLFTQELDNLIDTLNLREKGFYLLGQSWGGLLCGLYASRRPKGLQKAIVASGPASMPLYVEGVNRLLAQLPSNVRKVLEEGERTGDRESSEYEKAAAVFYSRHVCRLDAKPDDVQAAFKNLKEDPTAYLTIQGPSEFVITGSMKEWEGWQDAHNIEVDTLLLNGRYDEVTDLCMSPWFSYIPRVKWITLENSAHLAHWEDRERYIQVCGDFLCGK</sequence>
<dbReference type="PANTHER" id="PTHR43798:SF33">
    <property type="entry name" value="HYDROLASE, PUTATIVE (AFU_ORTHOLOGUE AFUA_2G14860)-RELATED"/>
    <property type="match status" value="1"/>
</dbReference>
<dbReference type="Proteomes" id="UP001283341">
    <property type="component" value="Unassembled WGS sequence"/>
</dbReference>
<dbReference type="Gene3D" id="3.40.50.1820">
    <property type="entry name" value="alpha/beta hydrolase"/>
    <property type="match status" value="1"/>
</dbReference>
<dbReference type="GO" id="GO:0016020">
    <property type="term" value="C:membrane"/>
    <property type="evidence" value="ECO:0007669"/>
    <property type="project" value="TreeGrafter"/>
</dbReference>
<feature type="domain" description="AB hydrolase-1" evidence="3">
    <location>
        <begin position="39"/>
        <end position="294"/>
    </location>
</feature>
<dbReference type="InterPro" id="IPR050266">
    <property type="entry name" value="AB_hydrolase_sf"/>
</dbReference>
<dbReference type="Pfam" id="PF00561">
    <property type="entry name" value="Abhydrolase_1"/>
    <property type="match status" value="1"/>
</dbReference>
<dbReference type="PIRSF" id="PIRSF005539">
    <property type="entry name" value="Pept_S33_TRI_F1"/>
    <property type="match status" value="1"/>
</dbReference>
<dbReference type="NCBIfam" id="TIGR01250">
    <property type="entry name" value="pro_imino_pep_2"/>
    <property type="match status" value="1"/>
</dbReference>
<evidence type="ECO:0000313" key="4">
    <source>
        <dbReference type="EMBL" id="KAK3312558.1"/>
    </source>
</evidence>
<dbReference type="GO" id="GO:0006508">
    <property type="term" value="P:proteolysis"/>
    <property type="evidence" value="ECO:0007669"/>
    <property type="project" value="InterPro"/>
</dbReference>
<name>A0AAE0LYP3_9PEZI</name>
<reference evidence="4" key="1">
    <citation type="journal article" date="2023" name="Mol. Phylogenet. Evol.">
        <title>Genome-scale phylogeny and comparative genomics of the fungal order Sordariales.</title>
        <authorList>
            <person name="Hensen N."/>
            <person name="Bonometti L."/>
            <person name="Westerberg I."/>
            <person name="Brannstrom I.O."/>
            <person name="Guillou S."/>
            <person name="Cros-Aarteil S."/>
            <person name="Calhoun S."/>
            <person name="Haridas S."/>
            <person name="Kuo A."/>
            <person name="Mondo S."/>
            <person name="Pangilinan J."/>
            <person name="Riley R."/>
            <person name="LaButti K."/>
            <person name="Andreopoulos B."/>
            <person name="Lipzen A."/>
            <person name="Chen C."/>
            <person name="Yan M."/>
            <person name="Daum C."/>
            <person name="Ng V."/>
            <person name="Clum A."/>
            <person name="Steindorff A."/>
            <person name="Ohm R.A."/>
            <person name="Martin F."/>
            <person name="Silar P."/>
            <person name="Natvig D.O."/>
            <person name="Lalanne C."/>
            <person name="Gautier V."/>
            <person name="Ament-Velasquez S.L."/>
            <person name="Kruys A."/>
            <person name="Hutchinson M.I."/>
            <person name="Powell A.J."/>
            <person name="Barry K."/>
            <person name="Miller A.N."/>
            <person name="Grigoriev I.V."/>
            <person name="Debuchy R."/>
            <person name="Gladieux P."/>
            <person name="Hiltunen Thoren M."/>
            <person name="Johannesson H."/>
        </authorList>
    </citation>
    <scope>NUCLEOTIDE SEQUENCE</scope>
    <source>
        <strain evidence="4">CBS 118394</strain>
    </source>
</reference>
<proteinExistence type="inferred from homology"/>
<evidence type="ECO:0000256" key="1">
    <source>
        <dbReference type="ARBA" id="ARBA00010088"/>
    </source>
</evidence>
<dbReference type="InterPro" id="IPR005945">
    <property type="entry name" value="Pro_imino_pep"/>
</dbReference>
<dbReference type="AlphaFoldDB" id="A0AAE0LYP3"/>
<comment type="similarity">
    <text evidence="1">Belongs to the peptidase S33 family.</text>
</comment>
<evidence type="ECO:0000256" key="2">
    <source>
        <dbReference type="ARBA" id="ARBA00022801"/>
    </source>
</evidence>
<evidence type="ECO:0000313" key="5">
    <source>
        <dbReference type="Proteomes" id="UP001283341"/>
    </source>
</evidence>
<organism evidence="4 5">
    <name type="scientific">Apodospora peruviana</name>
    <dbReference type="NCBI Taxonomy" id="516989"/>
    <lineage>
        <taxon>Eukaryota</taxon>
        <taxon>Fungi</taxon>
        <taxon>Dikarya</taxon>
        <taxon>Ascomycota</taxon>
        <taxon>Pezizomycotina</taxon>
        <taxon>Sordariomycetes</taxon>
        <taxon>Sordariomycetidae</taxon>
        <taxon>Sordariales</taxon>
        <taxon>Lasiosphaeriaceae</taxon>
        <taxon>Apodospora</taxon>
    </lineage>
</organism>
<dbReference type="PANTHER" id="PTHR43798">
    <property type="entry name" value="MONOACYLGLYCEROL LIPASE"/>
    <property type="match status" value="1"/>
</dbReference>
<dbReference type="GO" id="GO:0008233">
    <property type="term" value="F:peptidase activity"/>
    <property type="evidence" value="ECO:0007669"/>
    <property type="project" value="InterPro"/>
</dbReference>
<keyword evidence="2 4" id="KW-0378">Hydrolase</keyword>
<dbReference type="InterPro" id="IPR029058">
    <property type="entry name" value="AB_hydrolase_fold"/>
</dbReference>
<comment type="caution">
    <text evidence="4">The sequence shown here is derived from an EMBL/GenBank/DDBJ whole genome shotgun (WGS) entry which is preliminary data.</text>
</comment>
<protein>
    <submittedName>
        <fullName evidence="4">Alpha/Beta hydrolase protein</fullName>
    </submittedName>
</protein>
<dbReference type="PRINTS" id="PR00793">
    <property type="entry name" value="PROAMNOPTASE"/>
</dbReference>
<gene>
    <name evidence="4" type="ORF">B0H66DRAFT_585158</name>
</gene>
<reference evidence="4" key="2">
    <citation type="submission" date="2023-06" db="EMBL/GenBank/DDBJ databases">
        <authorList>
            <consortium name="Lawrence Berkeley National Laboratory"/>
            <person name="Haridas S."/>
            <person name="Hensen N."/>
            <person name="Bonometti L."/>
            <person name="Westerberg I."/>
            <person name="Brannstrom I.O."/>
            <person name="Guillou S."/>
            <person name="Cros-Aarteil S."/>
            <person name="Calhoun S."/>
            <person name="Kuo A."/>
            <person name="Mondo S."/>
            <person name="Pangilinan J."/>
            <person name="Riley R."/>
            <person name="Labutti K."/>
            <person name="Andreopoulos B."/>
            <person name="Lipzen A."/>
            <person name="Chen C."/>
            <person name="Yanf M."/>
            <person name="Daum C."/>
            <person name="Ng V."/>
            <person name="Clum A."/>
            <person name="Steindorff A."/>
            <person name="Ohm R."/>
            <person name="Martin F."/>
            <person name="Silar P."/>
            <person name="Natvig D."/>
            <person name="Lalanne C."/>
            <person name="Gautier V."/>
            <person name="Ament-Velasquez S.L."/>
            <person name="Kruys A."/>
            <person name="Hutchinson M.I."/>
            <person name="Powell A.J."/>
            <person name="Barry K."/>
            <person name="Miller A.N."/>
            <person name="Grigoriev I.V."/>
            <person name="Debuchy R."/>
            <person name="Gladieux P."/>
            <person name="Thoren M.H."/>
            <person name="Johannesson H."/>
        </authorList>
    </citation>
    <scope>NUCLEOTIDE SEQUENCE</scope>
    <source>
        <strain evidence="4">CBS 118394</strain>
    </source>
</reference>